<dbReference type="AlphaFoldDB" id="X1FPX9"/>
<proteinExistence type="predicted"/>
<dbReference type="SUPFAM" id="SSF46689">
    <property type="entry name" value="Homeodomain-like"/>
    <property type="match status" value="1"/>
</dbReference>
<evidence type="ECO:0000259" key="2">
    <source>
        <dbReference type="PROSITE" id="PS50977"/>
    </source>
</evidence>
<dbReference type="EMBL" id="BARU01007942">
    <property type="protein sequence ID" value="GAH34565.1"/>
    <property type="molecule type" value="Genomic_DNA"/>
</dbReference>
<dbReference type="GO" id="GO:0003677">
    <property type="term" value="F:DNA binding"/>
    <property type="evidence" value="ECO:0007669"/>
    <property type="project" value="UniProtKB-KW"/>
</dbReference>
<reference evidence="3" key="1">
    <citation type="journal article" date="2014" name="Front. Microbiol.">
        <title>High frequency of phylogenetically diverse reductive dehalogenase-homologous genes in deep subseafloor sedimentary metagenomes.</title>
        <authorList>
            <person name="Kawai M."/>
            <person name="Futagami T."/>
            <person name="Toyoda A."/>
            <person name="Takaki Y."/>
            <person name="Nishi S."/>
            <person name="Hori S."/>
            <person name="Arai W."/>
            <person name="Tsubouchi T."/>
            <person name="Morono Y."/>
            <person name="Uchiyama I."/>
            <person name="Ito T."/>
            <person name="Fujiyama A."/>
            <person name="Inagaki F."/>
            <person name="Takami H."/>
        </authorList>
    </citation>
    <scope>NUCLEOTIDE SEQUENCE</scope>
    <source>
        <strain evidence="3">Expedition CK06-06</strain>
    </source>
</reference>
<accession>X1FPX9</accession>
<dbReference type="PROSITE" id="PS50977">
    <property type="entry name" value="HTH_TETR_2"/>
    <property type="match status" value="1"/>
</dbReference>
<dbReference type="Pfam" id="PF00440">
    <property type="entry name" value="TetR_N"/>
    <property type="match status" value="1"/>
</dbReference>
<organism evidence="3">
    <name type="scientific">marine sediment metagenome</name>
    <dbReference type="NCBI Taxonomy" id="412755"/>
    <lineage>
        <taxon>unclassified sequences</taxon>
        <taxon>metagenomes</taxon>
        <taxon>ecological metagenomes</taxon>
    </lineage>
</organism>
<dbReference type="InterPro" id="IPR050624">
    <property type="entry name" value="HTH-type_Tx_Regulator"/>
</dbReference>
<dbReference type="PANTHER" id="PTHR43479:SF11">
    <property type="entry name" value="ACREF_ENVCD OPERON REPRESSOR-RELATED"/>
    <property type="match status" value="1"/>
</dbReference>
<dbReference type="Gene3D" id="1.10.357.10">
    <property type="entry name" value="Tetracycline Repressor, domain 2"/>
    <property type="match status" value="1"/>
</dbReference>
<evidence type="ECO:0000313" key="3">
    <source>
        <dbReference type="EMBL" id="GAH34565.1"/>
    </source>
</evidence>
<dbReference type="PANTHER" id="PTHR43479">
    <property type="entry name" value="ACREF/ENVCD OPERON REPRESSOR-RELATED"/>
    <property type="match status" value="1"/>
</dbReference>
<protein>
    <recommendedName>
        <fullName evidence="2">HTH tetR-type domain-containing protein</fullName>
    </recommendedName>
</protein>
<comment type="caution">
    <text evidence="3">The sequence shown here is derived from an EMBL/GenBank/DDBJ whole genome shotgun (WGS) entry which is preliminary data.</text>
</comment>
<sequence>MRIDGTKDRILNVAAKIFSKFGFQKTTVDEIARAAHKAKGSVYYYFKSKEELFRGVVEKEFHTLRSELVKAIDSGHDSKEKLSNYILVRMETINDMANFYEALKNDYIV</sequence>
<feature type="non-terminal residue" evidence="3">
    <location>
        <position position="109"/>
    </location>
</feature>
<feature type="domain" description="HTH tetR-type" evidence="2">
    <location>
        <begin position="4"/>
        <end position="64"/>
    </location>
</feature>
<name>X1FPX9_9ZZZZ</name>
<dbReference type="InterPro" id="IPR001647">
    <property type="entry name" value="HTH_TetR"/>
</dbReference>
<dbReference type="Gene3D" id="1.10.10.60">
    <property type="entry name" value="Homeodomain-like"/>
    <property type="match status" value="1"/>
</dbReference>
<keyword evidence="1" id="KW-0238">DNA-binding</keyword>
<dbReference type="InterPro" id="IPR009057">
    <property type="entry name" value="Homeodomain-like_sf"/>
</dbReference>
<evidence type="ECO:0000256" key="1">
    <source>
        <dbReference type="ARBA" id="ARBA00023125"/>
    </source>
</evidence>
<gene>
    <name evidence="3" type="ORF">S03H2_15605</name>
</gene>
<dbReference type="PRINTS" id="PR00455">
    <property type="entry name" value="HTHTETR"/>
</dbReference>